<protein>
    <submittedName>
        <fullName evidence="3">HNH endonuclease signature motif containing protein</fullName>
    </submittedName>
</protein>
<feature type="region of interest" description="Disordered" evidence="1">
    <location>
        <begin position="88"/>
        <end position="107"/>
    </location>
</feature>
<dbReference type="CDD" id="cd00085">
    <property type="entry name" value="HNHc"/>
    <property type="match status" value="1"/>
</dbReference>
<dbReference type="InterPro" id="IPR003615">
    <property type="entry name" value="HNH_nuc"/>
</dbReference>
<name>A0ABU2DRA3_9MICC</name>
<organism evidence="3 4">
    <name type="scientific">Nesterenkonia aerolata</name>
    <dbReference type="NCBI Taxonomy" id="3074079"/>
    <lineage>
        <taxon>Bacteria</taxon>
        <taxon>Bacillati</taxon>
        <taxon>Actinomycetota</taxon>
        <taxon>Actinomycetes</taxon>
        <taxon>Micrococcales</taxon>
        <taxon>Micrococcaceae</taxon>
        <taxon>Nesterenkonia</taxon>
    </lineage>
</organism>
<feature type="domain" description="HNH nuclease" evidence="2">
    <location>
        <begin position="254"/>
        <end position="305"/>
    </location>
</feature>
<feature type="region of interest" description="Disordered" evidence="1">
    <location>
        <begin position="312"/>
        <end position="355"/>
    </location>
</feature>
<sequence>MTPHSLEIFDRDAAAAAARMSPGKLRTWLIRRLVRLTPEENQRAVASARERRCVQVTHFPDGTSLLEALLPTPVAAAIDKRLRAVARSAEAPVPRQDTRGRRLDGADTAPQTSLFEAEAGAGPVGGVPVEEPCTRAAGDGRTLDQRAADLCAAWLLEGRRSDGVEIQAKIAVMIPEATLLGDSEAPGISADRSWCLTAQDARQMAAGGGHEWYGARYHPGSGPPADETADGLGPTGDEADLLSIVYRGRFPSERLRDALIFRDGTCQAPGCVVPAERCDVDHQIPHPLGPTSAGNLWMLCRRHHRMKSHGFLTPHLLPSRRRPHSSAVSPSAPETETRSSSPTGSTSTSRENSAS</sequence>
<evidence type="ECO:0000256" key="1">
    <source>
        <dbReference type="SAM" id="MobiDB-lite"/>
    </source>
</evidence>
<evidence type="ECO:0000313" key="3">
    <source>
        <dbReference type="EMBL" id="MDR8019029.1"/>
    </source>
</evidence>
<comment type="caution">
    <text evidence="3">The sequence shown here is derived from an EMBL/GenBank/DDBJ whole genome shotgun (WGS) entry which is preliminary data.</text>
</comment>
<reference evidence="3 4" key="1">
    <citation type="submission" date="2023-09" db="EMBL/GenBank/DDBJ databases">
        <title>Description of three actinobacteria isolated from air of manufacturing shop in a pharmaceutical factory.</title>
        <authorList>
            <person name="Zhang D.-F."/>
        </authorList>
    </citation>
    <scope>NUCLEOTIDE SEQUENCE [LARGE SCALE GENOMIC DNA]</scope>
    <source>
        <strain evidence="3 4">LY-0111</strain>
    </source>
</reference>
<dbReference type="RefSeq" id="WP_310548024.1">
    <property type="nucleotide sequence ID" value="NZ_JAVKGR010000004.1"/>
</dbReference>
<accession>A0ABU2DRA3</accession>
<dbReference type="SMART" id="SM00507">
    <property type="entry name" value="HNHc"/>
    <property type="match status" value="1"/>
</dbReference>
<dbReference type="EMBL" id="JAVKGR010000004">
    <property type="protein sequence ID" value="MDR8019029.1"/>
    <property type="molecule type" value="Genomic_DNA"/>
</dbReference>
<dbReference type="GO" id="GO:0004519">
    <property type="term" value="F:endonuclease activity"/>
    <property type="evidence" value="ECO:0007669"/>
    <property type="project" value="UniProtKB-KW"/>
</dbReference>
<gene>
    <name evidence="3" type="ORF">RIL96_05555</name>
</gene>
<feature type="compositionally biased region" description="Low complexity" evidence="1">
    <location>
        <begin position="329"/>
        <end position="355"/>
    </location>
</feature>
<keyword evidence="4" id="KW-1185">Reference proteome</keyword>
<proteinExistence type="predicted"/>
<keyword evidence="3" id="KW-0255">Endonuclease</keyword>
<feature type="compositionally biased region" description="Basic and acidic residues" evidence="1">
    <location>
        <begin position="96"/>
        <end position="105"/>
    </location>
</feature>
<evidence type="ECO:0000313" key="4">
    <source>
        <dbReference type="Proteomes" id="UP001251870"/>
    </source>
</evidence>
<keyword evidence="3" id="KW-0378">Hydrolase</keyword>
<keyword evidence="3" id="KW-0540">Nuclease</keyword>
<evidence type="ECO:0000259" key="2">
    <source>
        <dbReference type="SMART" id="SM00507"/>
    </source>
</evidence>
<dbReference type="Proteomes" id="UP001251870">
    <property type="component" value="Unassembled WGS sequence"/>
</dbReference>
<dbReference type="Gene3D" id="1.10.30.50">
    <property type="match status" value="1"/>
</dbReference>